<feature type="domain" description="AraC effector-binding" evidence="1">
    <location>
        <begin position="5"/>
        <end position="161"/>
    </location>
</feature>
<dbReference type="SMART" id="SM00871">
    <property type="entry name" value="AraC_E_bind"/>
    <property type="match status" value="1"/>
</dbReference>
<proteinExistence type="predicted"/>
<keyword evidence="3" id="KW-1185">Reference proteome</keyword>
<dbReference type="InterPro" id="IPR010499">
    <property type="entry name" value="AraC_E-bd"/>
</dbReference>
<comment type="caution">
    <text evidence="2">The sequence shown here is derived from an EMBL/GenBank/DDBJ whole genome shotgun (WGS) entry which is preliminary data.</text>
</comment>
<evidence type="ECO:0000259" key="1">
    <source>
        <dbReference type="SMART" id="SM00871"/>
    </source>
</evidence>
<evidence type="ECO:0000313" key="3">
    <source>
        <dbReference type="Proteomes" id="UP000557204"/>
    </source>
</evidence>
<dbReference type="EMBL" id="JABFAJ010000024">
    <property type="protein sequence ID" value="NNU28482.1"/>
    <property type="molecule type" value="Genomic_DNA"/>
</dbReference>
<dbReference type="RefSeq" id="WP_171248018.1">
    <property type="nucleotide sequence ID" value="NZ_JABFAJ010000024.1"/>
</dbReference>
<name>A0A849JYX6_9MICO</name>
<evidence type="ECO:0000313" key="2">
    <source>
        <dbReference type="EMBL" id="NNU28482.1"/>
    </source>
</evidence>
<dbReference type="Proteomes" id="UP000557204">
    <property type="component" value="Unassembled WGS sequence"/>
</dbReference>
<dbReference type="AlphaFoldDB" id="A0A849JYX6"/>
<organism evidence="2 3">
    <name type="scientific">Isoptericola sediminis</name>
    <dbReference type="NCBI Taxonomy" id="2733572"/>
    <lineage>
        <taxon>Bacteria</taxon>
        <taxon>Bacillati</taxon>
        <taxon>Actinomycetota</taxon>
        <taxon>Actinomycetes</taxon>
        <taxon>Micrococcales</taxon>
        <taxon>Promicromonosporaceae</taxon>
        <taxon>Isoptericola</taxon>
    </lineage>
</organism>
<dbReference type="Pfam" id="PF06445">
    <property type="entry name" value="GyrI-like"/>
    <property type="match status" value="1"/>
</dbReference>
<protein>
    <submittedName>
        <fullName evidence="2">GyrI-like domain-containing protein</fullName>
    </submittedName>
</protein>
<reference evidence="2 3" key="1">
    <citation type="submission" date="2020-05" db="EMBL/GenBank/DDBJ databases">
        <title>Genome sequence of Isoptericola sp. JC619 isolated from Chilika lagoon, India.</title>
        <authorList>
            <person name="Kumar D."/>
            <person name="Appam K."/>
            <person name="Gandham S."/>
            <person name="Uppada J."/>
            <person name="Sasikala C."/>
            <person name="Venkata Ramana C."/>
        </authorList>
    </citation>
    <scope>NUCLEOTIDE SEQUENCE [LARGE SCALE GENOMIC DNA]</scope>
    <source>
        <strain evidence="2 3">JC619</strain>
    </source>
</reference>
<dbReference type="Gene3D" id="3.20.80.10">
    <property type="entry name" value="Regulatory factor, effector binding domain"/>
    <property type="match status" value="1"/>
</dbReference>
<gene>
    <name evidence="2" type="ORF">HLI28_13150</name>
</gene>
<accession>A0A849JYX6</accession>
<sequence>MAETREIHLIESLEQPTFGLRQMVSQEDMPALFARVLPVLTAAMEHGGVQPAGPPYARYRGRMAGGFDVEVGFPLAEPATLTIDDPGPGEPTADVLPEARVVETVHHGGYDGLAATYADLESWMAERHLEPLDQSWEFYEAGPESDPDPATWRTRIVMPVHGPEVEAG</sequence>
<dbReference type="InterPro" id="IPR011256">
    <property type="entry name" value="Reg_factor_effector_dom_sf"/>
</dbReference>
<dbReference type="InterPro" id="IPR029442">
    <property type="entry name" value="GyrI-like"/>
</dbReference>
<dbReference type="SUPFAM" id="SSF55136">
    <property type="entry name" value="Probable bacterial effector-binding domain"/>
    <property type="match status" value="1"/>
</dbReference>